<dbReference type="Proteomes" id="UP001595796">
    <property type="component" value="Unassembled WGS sequence"/>
</dbReference>
<dbReference type="InterPro" id="IPR011250">
    <property type="entry name" value="OMP/PagP_B-barrel"/>
</dbReference>
<sequence length="218" mass="22342">MSVRGSYIAALVGLALAPAAARAADMPAVQPIDVAIANAAHDWSGIYAGVNVGGALGEFQSFTPGPSTGDFDGNGALGGFQIGYNKQFGSVVIGVEGDFQGANIDGDGSTGGVPTSASLDWFSTARGRVGYAFDRTLIYGTAGGVAAGLETTAGGVSDNQTAWGWTAGAGVEHSVTENISLKAEYLYLDTKEETFDTAPTTNNEWDGHVMRFGANLKF</sequence>
<keyword evidence="2 6" id="KW-0732">Signal</keyword>
<evidence type="ECO:0000256" key="1">
    <source>
        <dbReference type="ARBA" id="ARBA00004442"/>
    </source>
</evidence>
<dbReference type="PANTHER" id="PTHR34001">
    <property type="entry name" value="BLL7405 PROTEIN"/>
    <property type="match status" value="1"/>
</dbReference>
<feature type="domain" description="Outer membrane protein beta-barrel" evidence="7">
    <location>
        <begin position="21"/>
        <end position="218"/>
    </location>
</feature>
<evidence type="ECO:0000256" key="2">
    <source>
        <dbReference type="ARBA" id="ARBA00022729"/>
    </source>
</evidence>
<evidence type="ECO:0000256" key="5">
    <source>
        <dbReference type="ARBA" id="ARBA00038306"/>
    </source>
</evidence>
<comment type="subcellular location">
    <subcellularLocation>
        <location evidence="1">Cell outer membrane</location>
    </subcellularLocation>
</comment>
<evidence type="ECO:0000256" key="3">
    <source>
        <dbReference type="ARBA" id="ARBA00023136"/>
    </source>
</evidence>
<keyword evidence="4" id="KW-0998">Cell outer membrane</keyword>
<name>A0ABV9YZ79_9HYPH</name>
<evidence type="ECO:0000256" key="4">
    <source>
        <dbReference type="ARBA" id="ARBA00023237"/>
    </source>
</evidence>
<comment type="similarity">
    <text evidence="5">Belongs to the Omp25/RopB family.</text>
</comment>
<dbReference type="Pfam" id="PF13505">
    <property type="entry name" value="OMP_b-brl"/>
    <property type="match status" value="1"/>
</dbReference>
<evidence type="ECO:0000256" key="6">
    <source>
        <dbReference type="SAM" id="SignalP"/>
    </source>
</evidence>
<dbReference type="RefSeq" id="WP_114955540.1">
    <property type="nucleotide sequence ID" value="NZ_JBHSJF010000001.1"/>
</dbReference>
<keyword evidence="3" id="KW-0472">Membrane</keyword>
<feature type="signal peptide" evidence="6">
    <location>
        <begin position="1"/>
        <end position="23"/>
    </location>
</feature>
<feature type="chain" id="PRO_5047303882" evidence="6">
    <location>
        <begin position="24"/>
        <end position="218"/>
    </location>
</feature>
<evidence type="ECO:0000313" key="9">
    <source>
        <dbReference type="Proteomes" id="UP001595796"/>
    </source>
</evidence>
<keyword evidence="9" id="KW-1185">Reference proteome</keyword>
<dbReference type="EMBL" id="JBHSJF010000001">
    <property type="protein sequence ID" value="MFC5066783.1"/>
    <property type="molecule type" value="Genomic_DNA"/>
</dbReference>
<proteinExistence type="inferred from homology"/>
<dbReference type="InterPro" id="IPR027385">
    <property type="entry name" value="Beta-barrel_OMP"/>
</dbReference>
<evidence type="ECO:0000313" key="8">
    <source>
        <dbReference type="EMBL" id="MFC5066783.1"/>
    </source>
</evidence>
<organism evidence="8 9">
    <name type="scientific">Flaviflagellibacter deserti</name>
    <dbReference type="NCBI Taxonomy" id="2267266"/>
    <lineage>
        <taxon>Bacteria</taxon>
        <taxon>Pseudomonadati</taxon>
        <taxon>Pseudomonadota</taxon>
        <taxon>Alphaproteobacteria</taxon>
        <taxon>Hyphomicrobiales</taxon>
        <taxon>Flaviflagellibacter</taxon>
    </lineage>
</organism>
<comment type="caution">
    <text evidence="8">The sequence shown here is derived from an EMBL/GenBank/DDBJ whole genome shotgun (WGS) entry which is preliminary data.</text>
</comment>
<reference evidence="9" key="1">
    <citation type="journal article" date="2019" name="Int. J. Syst. Evol. Microbiol.">
        <title>The Global Catalogue of Microorganisms (GCM) 10K type strain sequencing project: providing services to taxonomists for standard genome sequencing and annotation.</title>
        <authorList>
            <consortium name="The Broad Institute Genomics Platform"/>
            <consortium name="The Broad Institute Genome Sequencing Center for Infectious Disease"/>
            <person name="Wu L."/>
            <person name="Ma J."/>
        </authorList>
    </citation>
    <scope>NUCLEOTIDE SEQUENCE [LARGE SCALE GENOMIC DNA]</scope>
    <source>
        <strain evidence="9">CGMCC 1.16444</strain>
    </source>
</reference>
<dbReference type="PANTHER" id="PTHR34001:SF3">
    <property type="entry name" value="BLL7405 PROTEIN"/>
    <property type="match status" value="1"/>
</dbReference>
<dbReference type="SUPFAM" id="SSF56925">
    <property type="entry name" value="OMPA-like"/>
    <property type="match status" value="1"/>
</dbReference>
<gene>
    <name evidence="8" type="ORF">ACFPFW_01975</name>
</gene>
<evidence type="ECO:0000259" key="7">
    <source>
        <dbReference type="Pfam" id="PF13505"/>
    </source>
</evidence>
<dbReference type="InterPro" id="IPR051692">
    <property type="entry name" value="OMP-like"/>
</dbReference>
<accession>A0ABV9YZ79</accession>
<dbReference type="Gene3D" id="2.40.160.20">
    <property type="match status" value="1"/>
</dbReference>
<protein>
    <submittedName>
        <fullName evidence="8">Outer membrane protein</fullName>
    </submittedName>
</protein>